<dbReference type="InterPro" id="IPR023214">
    <property type="entry name" value="HAD_sf"/>
</dbReference>
<proteinExistence type="predicted"/>
<dbReference type="Proteomes" id="UP000447434">
    <property type="component" value="Chromosome 25"/>
</dbReference>
<keyword evidence="2" id="KW-1185">Reference proteome</keyword>
<evidence type="ECO:0000313" key="1">
    <source>
        <dbReference type="EMBL" id="KAE9584658.1"/>
    </source>
</evidence>
<protein>
    <submittedName>
        <fullName evidence="1">Putative Acid phosphatase</fullName>
    </submittedName>
</protein>
<sequence length="153" mass="17482">MKTIVLLFILAAAIATSHGLDLDHDIDNKIVSGQLRAFSTAYYERNIRCSSWRHAVEANNIIRFKTIPAECKDYIRDYILEDQSRADIKTVLSEAYSYAKSLDIVNGGNYTWVFDIDETLLSNIEYYAHHGFGYVLISSFSALPISLHNYFFP</sequence>
<reference evidence="2" key="1">
    <citation type="journal article" date="2020" name="Nat. Commun.">
        <title>Genome sequence of the cluster root forming white lupin.</title>
        <authorList>
            <person name="Hufnagel B."/>
            <person name="Marques A."/>
            <person name="Soriano A."/>
            <person name="Marques L."/>
            <person name="Divol F."/>
            <person name="Doumas P."/>
            <person name="Sallet E."/>
            <person name="Mancinotti D."/>
            <person name="Carrere S."/>
            <person name="Marande W."/>
            <person name="Arribat S."/>
            <person name="Keller J."/>
            <person name="Huneau C."/>
            <person name="Blein T."/>
            <person name="Aime D."/>
            <person name="Laguerre M."/>
            <person name="Taylor J."/>
            <person name="Schubert V."/>
            <person name="Nelson M."/>
            <person name="Geu-Flores F."/>
            <person name="Crespi M."/>
            <person name="Gallardo-Guerrero K."/>
            <person name="Delaux P.-M."/>
            <person name="Salse J."/>
            <person name="Berges H."/>
            <person name="Guyot R."/>
            <person name="Gouzy J."/>
            <person name="Peret B."/>
        </authorList>
    </citation>
    <scope>NUCLEOTIDE SEQUENCE [LARGE SCALE GENOMIC DNA]</scope>
    <source>
        <strain evidence="2">cv. Amiga</strain>
    </source>
</reference>
<organism evidence="1 2">
    <name type="scientific">Lupinus albus</name>
    <name type="common">White lupine</name>
    <name type="synonym">Lupinus termis</name>
    <dbReference type="NCBI Taxonomy" id="3870"/>
    <lineage>
        <taxon>Eukaryota</taxon>
        <taxon>Viridiplantae</taxon>
        <taxon>Streptophyta</taxon>
        <taxon>Embryophyta</taxon>
        <taxon>Tracheophyta</taxon>
        <taxon>Spermatophyta</taxon>
        <taxon>Magnoliopsida</taxon>
        <taxon>eudicotyledons</taxon>
        <taxon>Gunneridae</taxon>
        <taxon>Pentapetalae</taxon>
        <taxon>rosids</taxon>
        <taxon>fabids</taxon>
        <taxon>Fabales</taxon>
        <taxon>Fabaceae</taxon>
        <taxon>Papilionoideae</taxon>
        <taxon>50 kb inversion clade</taxon>
        <taxon>genistoids sensu lato</taxon>
        <taxon>core genistoids</taxon>
        <taxon>Genisteae</taxon>
        <taxon>Lupinus</taxon>
    </lineage>
</organism>
<dbReference type="InterPro" id="IPR005519">
    <property type="entry name" value="Acid_phosphat_B-like"/>
</dbReference>
<name>A0A6A4NDC8_LUPAL</name>
<accession>A0A6A4NDC8</accession>
<dbReference type="Pfam" id="PF03767">
    <property type="entry name" value="Acid_phosphat_B"/>
    <property type="match status" value="1"/>
</dbReference>
<comment type="caution">
    <text evidence="1">The sequence shown here is derived from an EMBL/GenBank/DDBJ whole genome shotgun (WGS) entry which is preliminary data.</text>
</comment>
<dbReference type="PANTHER" id="PTHR31284">
    <property type="entry name" value="ACID PHOSPHATASE-LIKE PROTEIN"/>
    <property type="match status" value="1"/>
</dbReference>
<dbReference type="Gene3D" id="3.40.50.1000">
    <property type="entry name" value="HAD superfamily/HAD-like"/>
    <property type="match status" value="1"/>
</dbReference>
<gene>
    <name evidence="1" type="ORF">Lalb_Chr25g0280431</name>
</gene>
<dbReference type="EMBL" id="WOCE01000025">
    <property type="protein sequence ID" value="KAE9584658.1"/>
    <property type="molecule type" value="Genomic_DNA"/>
</dbReference>
<dbReference type="AlphaFoldDB" id="A0A6A4NDC8"/>
<evidence type="ECO:0000313" key="2">
    <source>
        <dbReference type="Proteomes" id="UP000447434"/>
    </source>
</evidence>
<dbReference type="OrthoDB" id="59415at2759"/>
<dbReference type="PANTHER" id="PTHR31284:SF19">
    <property type="entry name" value="VEGETATIVE STORAGE PROTEIN 1-RELATED"/>
    <property type="match status" value="1"/>
</dbReference>